<evidence type="ECO:0000256" key="2">
    <source>
        <dbReference type="SAM" id="SignalP"/>
    </source>
</evidence>
<proteinExistence type="predicted"/>
<dbReference type="HOGENOM" id="CLU_302137_0_0_1"/>
<reference evidence="4" key="2">
    <citation type="submission" date="2015-06" db="UniProtKB">
        <authorList>
            <consortium name="EnsemblMetazoa"/>
        </authorList>
    </citation>
    <scope>IDENTIFICATION</scope>
</reference>
<feature type="compositionally biased region" description="Polar residues" evidence="1">
    <location>
        <begin position="368"/>
        <end position="377"/>
    </location>
</feature>
<feature type="compositionally biased region" description="Low complexity" evidence="1">
    <location>
        <begin position="171"/>
        <end position="201"/>
    </location>
</feature>
<dbReference type="PANTHER" id="PTHR22933">
    <property type="entry name" value="FI18007P1-RELATED"/>
    <property type="match status" value="1"/>
</dbReference>
<dbReference type="OMA" id="PFRNDFQ"/>
<dbReference type="Pfam" id="PF01607">
    <property type="entry name" value="CBM_14"/>
    <property type="match status" value="1"/>
</dbReference>
<name>T1K0K4_TETUR</name>
<gene>
    <name evidence="4" type="primary">107372166</name>
</gene>
<dbReference type="EMBL" id="CAEY01001142">
    <property type="status" value="NOT_ANNOTATED_CDS"/>
    <property type="molecule type" value="Genomic_DNA"/>
</dbReference>
<feature type="domain" description="Chitin-binding type-2" evidence="3">
    <location>
        <begin position="822"/>
        <end position="879"/>
    </location>
</feature>
<feature type="compositionally biased region" description="Low complexity" evidence="1">
    <location>
        <begin position="759"/>
        <end position="777"/>
    </location>
</feature>
<dbReference type="GO" id="GO:0005576">
    <property type="term" value="C:extracellular region"/>
    <property type="evidence" value="ECO:0007669"/>
    <property type="project" value="InterPro"/>
</dbReference>
<feature type="compositionally biased region" description="Low complexity" evidence="1">
    <location>
        <begin position="932"/>
        <end position="946"/>
    </location>
</feature>
<dbReference type="KEGG" id="tut:107372166"/>
<feature type="compositionally biased region" description="Basic and acidic residues" evidence="1">
    <location>
        <begin position="896"/>
        <end position="921"/>
    </location>
</feature>
<dbReference type="Gene3D" id="2.170.140.10">
    <property type="entry name" value="Chitin binding domain"/>
    <property type="match status" value="1"/>
</dbReference>
<sequence length="988" mass="111124">MKSSKSTLWILITTIIIINLCQVNQAIKPGLKDNSTLSKKIIKRRLSQDQLFEDLNDDSGSDGTSFYFLPAKTIRGNTRYGYMQDSVDSNGGDISYLESDEEIKSSSAPRSGSILPNGRPGRMRVRRVEQSPSLLPSADHLIESNSEYKFDDFIVPNSSSSAKRNYNSSSASLLASPSSASSASSASPYEANHGSRSTSFGSRRRIKIKEIQSDPNMEPRSDPISHFMEVDMKENEEGKELLDPGSSEIRDTIEPRSPHFKQNFRNSDSLDSVNSFSRFKSNSEDFEGTLPRPQSSLLSGSDGNTNNGQSNPQYRPNYEHYESRGGSPSRNRETLGLESGFTRIVPGSSSGLSSSSSSSSRQLHPSLIRSTENSDSVRGNRARYFRPQTVGDYRQSNHAYINAARPPTILIPNQDIRQQLPRPYFVTTLPPTLTSSLPYTTYSDLSMVGLSHYQSGNSEFESRPQSHRNSQTGRRPSSHYRTMIADHLVDEDEPVGYNGRGLTTASPLPSQPTSRPTRGTTSTTSTTRASTELTRTRPISRDYHYNYDGDRQRQPNYDYPDQPTTRLNNPNPRLNNRHSNDRSHRNQFYSQATATTTSTTTTTTTPRPSHRYQHNNNDDNNFDRTNDRGQPQNYRNDYDSPGQTGTVAPTSESDQPNQSDPGTRPFRIRPAGRPGGGRRRRKRPRNPLGSNQAAGPANRPSTTTTTTTTTTTAPPPAPYYYDDYDDNDDYEYDYPTTTTTTHRPRRKGRRGQGGRRQRTSTTPSTTTTTTPAPTTKTLSPNYKPRPDNRIIDYMVDPNFPHELKGADLTDYPFYISLPTEIHFNCEGRHDGYYASIEHKCQVYHHCALGHRYDFLCPNYTLFDQTTFTCRFVNTVDCLKSENHFNRNDDLYAVTTDKPEDGGKSSKNEKERSKRDDKEAIKTEASLINKQTSSDLNNNFNNSSNSDSFKKEIIAKLELNGEKSNNSDNLNNKTKVRNKETNKDESYKT</sequence>
<dbReference type="PANTHER" id="PTHR22933:SF40">
    <property type="entry name" value="CUTICULAR PROTEIN ANALOGOUS TO PERITROPHINS 1-H"/>
    <property type="match status" value="1"/>
</dbReference>
<evidence type="ECO:0000259" key="3">
    <source>
        <dbReference type="PROSITE" id="PS50940"/>
    </source>
</evidence>
<dbReference type="SUPFAM" id="SSF57625">
    <property type="entry name" value="Invertebrate chitin-binding proteins"/>
    <property type="match status" value="1"/>
</dbReference>
<dbReference type="PROSITE" id="PS50940">
    <property type="entry name" value="CHIT_BIND_II"/>
    <property type="match status" value="1"/>
</dbReference>
<dbReference type="OrthoDB" id="3360904at2759"/>
<evidence type="ECO:0000313" key="5">
    <source>
        <dbReference type="Proteomes" id="UP000015104"/>
    </source>
</evidence>
<feature type="compositionally biased region" description="Acidic residues" evidence="1">
    <location>
        <begin position="722"/>
        <end position="732"/>
    </location>
</feature>
<dbReference type="InterPro" id="IPR002557">
    <property type="entry name" value="Chitin-bd_dom"/>
</dbReference>
<feature type="region of interest" description="Disordered" evidence="1">
    <location>
        <begin position="236"/>
        <end position="381"/>
    </location>
</feature>
<feature type="compositionally biased region" description="Basic and acidic residues" evidence="1">
    <location>
        <begin position="208"/>
        <end position="223"/>
    </location>
</feature>
<feature type="compositionally biased region" description="Polar residues" evidence="1">
    <location>
        <begin position="263"/>
        <end position="280"/>
    </location>
</feature>
<feature type="compositionally biased region" description="Polar residues" evidence="1">
    <location>
        <begin position="961"/>
        <end position="972"/>
    </location>
</feature>
<feature type="region of interest" description="Disordered" evidence="1">
    <location>
        <begin position="890"/>
        <end position="988"/>
    </location>
</feature>
<accession>T1K0K4</accession>
<feature type="compositionally biased region" description="Basic and acidic residues" evidence="1">
    <location>
        <begin position="236"/>
        <end position="257"/>
    </location>
</feature>
<keyword evidence="2" id="KW-0732">Signal</keyword>
<feature type="compositionally biased region" description="Basic and acidic residues" evidence="1">
    <location>
        <begin position="947"/>
        <end position="960"/>
    </location>
</feature>
<feature type="compositionally biased region" description="Basic and acidic residues" evidence="1">
    <location>
        <begin position="976"/>
        <end position="988"/>
    </location>
</feature>
<keyword evidence="5" id="KW-1185">Reference proteome</keyword>
<feature type="compositionally biased region" description="Basic residues" evidence="1">
    <location>
        <begin position="742"/>
        <end position="758"/>
    </location>
</feature>
<dbReference type="EnsemblMetazoa" id="tetur03g08110.1">
    <property type="protein sequence ID" value="tetur03g08110.1"/>
    <property type="gene ID" value="tetur03g08110"/>
</dbReference>
<feature type="compositionally biased region" description="Low complexity" evidence="1">
    <location>
        <begin position="511"/>
        <end position="537"/>
    </location>
</feature>
<protein>
    <recommendedName>
        <fullName evidence="3">Chitin-binding type-2 domain-containing protein</fullName>
    </recommendedName>
</protein>
<feature type="compositionally biased region" description="Low complexity" evidence="1">
    <location>
        <begin position="696"/>
        <end position="712"/>
    </location>
</feature>
<dbReference type="eggNOG" id="ENOG502S3FS">
    <property type="taxonomic scope" value="Eukaryota"/>
</dbReference>
<feature type="region of interest" description="Disordered" evidence="1">
    <location>
        <begin position="492"/>
        <end position="787"/>
    </location>
</feature>
<feature type="compositionally biased region" description="Basic and acidic residues" evidence="1">
    <location>
        <begin position="539"/>
        <end position="553"/>
    </location>
</feature>
<evidence type="ECO:0000256" key="1">
    <source>
        <dbReference type="SAM" id="MobiDB-lite"/>
    </source>
</evidence>
<feature type="compositionally biased region" description="Low complexity" evidence="1">
    <location>
        <begin position="563"/>
        <end position="574"/>
    </location>
</feature>
<feature type="signal peptide" evidence="2">
    <location>
        <begin position="1"/>
        <end position="26"/>
    </location>
</feature>
<feature type="region of interest" description="Disordered" evidence="1">
    <location>
        <begin position="171"/>
        <end position="223"/>
    </location>
</feature>
<evidence type="ECO:0000313" key="4">
    <source>
        <dbReference type="EnsemblMetazoa" id="tetur03g08110.1"/>
    </source>
</evidence>
<feature type="region of interest" description="Disordered" evidence="1">
    <location>
        <begin position="455"/>
        <end position="479"/>
    </location>
</feature>
<feature type="compositionally biased region" description="Polar residues" evidence="1">
    <location>
        <begin position="292"/>
        <end position="314"/>
    </location>
</feature>
<feature type="compositionally biased region" description="Polar residues" evidence="1">
    <location>
        <begin position="628"/>
        <end position="661"/>
    </location>
</feature>
<feature type="compositionally biased region" description="Low complexity" evidence="1">
    <location>
        <begin position="592"/>
        <end position="605"/>
    </location>
</feature>
<feature type="region of interest" description="Disordered" evidence="1">
    <location>
        <begin position="100"/>
        <end position="138"/>
    </location>
</feature>
<feature type="compositionally biased region" description="Low complexity" evidence="1">
    <location>
        <begin position="347"/>
        <end position="360"/>
    </location>
</feature>
<feature type="chain" id="PRO_5004591064" description="Chitin-binding type-2 domain-containing protein" evidence="2">
    <location>
        <begin position="27"/>
        <end position="988"/>
    </location>
</feature>
<dbReference type="Proteomes" id="UP000015104">
    <property type="component" value="Unassembled WGS sequence"/>
</dbReference>
<feature type="compositionally biased region" description="Basic residues" evidence="1">
    <location>
        <begin position="676"/>
        <end position="685"/>
    </location>
</feature>
<organism evidence="4 5">
    <name type="scientific">Tetranychus urticae</name>
    <name type="common">Two-spotted spider mite</name>
    <dbReference type="NCBI Taxonomy" id="32264"/>
    <lineage>
        <taxon>Eukaryota</taxon>
        <taxon>Metazoa</taxon>
        <taxon>Ecdysozoa</taxon>
        <taxon>Arthropoda</taxon>
        <taxon>Chelicerata</taxon>
        <taxon>Arachnida</taxon>
        <taxon>Acari</taxon>
        <taxon>Acariformes</taxon>
        <taxon>Trombidiformes</taxon>
        <taxon>Prostigmata</taxon>
        <taxon>Eleutherengona</taxon>
        <taxon>Raphignathae</taxon>
        <taxon>Tetranychoidea</taxon>
        <taxon>Tetranychidae</taxon>
        <taxon>Tetranychus</taxon>
    </lineage>
</organism>
<dbReference type="InterPro" id="IPR052976">
    <property type="entry name" value="Scoloptoxin-like"/>
</dbReference>
<dbReference type="InterPro" id="IPR036508">
    <property type="entry name" value="Chitin-bd_dom_sf"/>
</dbReference>
<reference evidence="5" key="1">
    <citation type="submission" date="2011-08" db="EMBL/GenBank/DDBJ databases">
        <authorList>
            <person name="Rombauts S."/>
        </authorList>
    </citation>
    <scope>NUCLEOTIDE SEQUENCE</scope>
    <source>
        <strain evidence="5">London</strain>
    </source>
</reference>
<dbReference type="GO" id="GO:0008061">
    <property type="term" value="F:chitin binding"/>
    <property type="evidence" value="ECO:0007669"/>
    <property type="project" value="InterPro"/>
</dbReference>
<dbReference type="SMART" id="SM00494">
    <property type="entry name" value="ChtBD2"/>
    <property type="match status" value="1"/>
</dbReference>
<dbReference type="AlphaFoldDB" id="T1K0K4"/>